<gene>
    <name evidence="6" type="ORF">Terrestrivirus5_148</name>
</gene>
<dbReference type="InterPro" id="IPR001841">
    <property type="entry name" value="Znf_RING"/>
</dbReference>
<dbReference type="GO" id="GO:0008270">
    <property type="term" value="F:zinc ion binding"/>
    <property type="evidence" value="ECO:0007669"/>
    <property type="project" value="UniProtKB-KW"/>
</dbReference>
<dbReference type="Pfam" id="PF13920">
    <property type="entry name" value="zf-C3HC4_3"/>
    <property type="match status" value="1"/>
</dbReference>
<dbReference type="EMBL" id="MK071983">
    <property type="protein sequence ID" value="AYV76326.1"/>
    <property type="molecule type" value="Genomic_DNA"/>
</dbReference>
<dbReference type="PROSITE" id="PS50089">
    <property type="entry name" value="ZF_RING_2"/>
    <property type="match status" value="1"/>
</dbReference>
<keyword evidence="3" id="KW-0862">Zinc</keyword>
<organism evidence="6">
    <name type="scientific">Terrestrivirus sp</name>
    <dbReference type="NCBI Taxonomy" id="2487775"/>
    <lineage>
        <taxon>Viruses</taxon>
        <taxon>Varidnaviria</taxon>
        <taxon>Bamfordvirae</taxon>
        <taxon>Nucleocytoviricota</taxon>
        <taxon>Megaviricetes</taxon>
        <taxon>Imitervirales</taxon>
        <taxon>Mimiviridae</taxon>
        <taxon>Klosneuvirinae</taxon>
    </lineage>
</organism>
<evidence type="ECO:0000256" key="3">
    <source>
        <dbReference type="ARBA" id="ARBA00022833"/>
    </source>
</evidence>
<dbReference type="Gene3D" id="3.30.40.10">
    <property type="entry name" value="Zinc/RING finger domain, C3HC4 (zinc finger)"/>
    <property type="match status" value="1"/>
</dbReference>
<evidence type="ECO:0000259" key="5">
    <source>
        <dbReference type="PROSITE" id="PS50089"/>
    </source>
</evidence>
<evidence type="ECO:0000256" key="4">
    <source>
        <dbReference type="PROSITE-ProRule" id="PRU00175"/>
    </source>
</evidence>
<keyword evidence="1" id="KW-0479">Metal-binding</keyword>
<feature type="domain" description="RING-type" evidence="5">
    <location>
        <begin position="678"/>
        <end position="719"/>
    </location>
</feature>
<evidence type="ECO:0000256" key="2">
    <source>
        <dbReference type="ARBA" id="ARBA00022771"/>
    </source>
</evidence>
<accession>A0A3G4ZN85</accession>
<reference evidence="6" key="1">
    <citation type="submission" date="2018-10" db="EMBL/GenBank/DDBJ databases">
        <title>Hidden diversity of soil giant viruses.</title>
        <authorList>
            <person name="Schulz F."/>
            <person name="Alteio L."/>
            <person name="Goudeau D."/>
            <person name="Ryan E.M."/>
            <person name="Malmstrom R.R."/>
            <person name="Blanchard J."/>
            <person name="Woyke T."/>
        </authorList>
    </citation>
    <scope>NUCLEOTIDE SEQUENCE</scope>
    <source>
        <strain evidence="6">TEV1</strain>
    </source>
</reference>
<proteinExistence type="predicted"/>
<dbReference type="InterPro" id="IPR017907">
    <property type="entry name" value="Znf_RING_CS"/>
</dbReference>
<evidence type="ECO:0000256" key="1">
    <source>
        <dbReference type="ARBA" id="ARBA00022723"/>
    </source>
</evidence>
<dbReference type="SUPFAM" id="SSF57850">
    <property type="entry name" value="RING/U-box"/>
    <property type="match status" value="1"/>
</dbReference>
<keyword evidence="2 4" id="KW-0863">Zinc-finger</keyword>
<dbReference type="CDD" id="cd16449">
    <property type="entry name" value="RING-HC"/>
    <property type="match status" value="1"/>
</dbReference>
<dbReference type="InterPro" id="IPR013083">
    <property type="entry name" value="Znf_RING/FYVE/PHD"/>
</dbReference>
<evidence type="ECO:0000313" key="6">
    <source>
        <dbReference type="EMBL" id="AYV76326.1"/>
    </source>
</evidence>
<name>A0A3G4ZN85_9VIRU</name>
<dbReference type="PROSITE" id="PS00518">
    <property type="entry name" value="ZF_RING_1"/>
    <property type="match status" value="1"/>
</dbReference>
<protein>
    <recommendedName>
        <fullName evidence="5">RING-type domain-containing protein</fullName>
    </recommendedName>
</protein>
<sequence length="801" mass="94090">MEIQNKEINNFINDIQNKPTINDEKYNYLKTIKFPISKSKMIEMLEIFRKDPSIIIHDYSKGMEIKLIVTNDVFKIYVHNIGDYLFIDYVYDNNFKFQQLPLFDKQCCITHDNDNVTIFDDYANVTRNVKQNTWNIISDVCKQFKVELFAKKMENDTYYVQTKTLGSVKIVTELIPHEKMIDENNMEIIKCSLKQVVYKPNTNEKVFELYNDHITKTVKVILYKNDEIIYKSNNHEIEVNELNDEILREYHNYGPILLLSDSGNIVNLYKYQDILYDSVLFIDTDDSDSEVLNKLNNVCYNNIRMTLNSLMNEDKYDILVGNNNFAKISRSINKDKYILLIDNYGRFNYVIVSSHYNSIPSVINGNNVPDDNDHEIRNFTSIIHGIYFHKNDKYNIIIKDEHNRISFVLKNFENNIVASMYCDNNFFKLNYKNKTILLPATCLYSDVEIIRDELQLNDDDISFLCVFKQEFLTRTAIMFKKIILRQEPLSSHYDDNIDFLNRESQSIIYLDENGDRINNAENYDRYYTVINDDDVNILEKMFTNSLWKSIVSYFDKNDGSGNEKDTNSLSNDNNITINKINGFNSEKMIINDSNKVVTISNNNSKSDFHYGWKLASTLNGKPCIVELKIFNNSSVVKADIWNWKFRTNRAYVNHIYPVYYETNNNKFIMAKYDISDTCGICIGEKSDDIIAFVPCGHSVCEKCYLNLMKHNFKNCIVCKSIIADVIKWNNNIKIDAEDYKVAKSRISDNKLYYTIGQEVKEENLTFFKSLFTKGTCDIGIHYHDNINDTYKWFCYNIEDKL</sequence>